<dbReference type="AlphaFoldDB" id="A0A4Y2AAF0"/>
<proteinExistence type="predicted"/>
<organism evidence="1 2">
    <name type="scientific">Araneus ventricosus</name>
    <name type="common">Orbweaver spider</name>
    <name type="synonym">Epeira ventricosa</name>
    <dbReference type="NCBI Taxonomy" id="182803"/>
    <lineage>
        <taxon>Eukaryota</taxon>
        <taxon>Metazoa</taxon>
        <taxon>Ecdysozoa</taxon>
        <taxon>Arthropoda</taxon>
        <taxon>Chelicerata</taxon>
        <taxon>Arachnida</taxon>
        <taxon>Araneae</taxon>
        <taxon>Araneomorphae</taxon>
        <taxon>Entelegynae</taxon>
        <taxon>Araneoidea</taxon>
        <taxon>Araneidae</taxon>
        <taxon>Araneus</taxon>
    </lineage>
</organism>
<accession>A0A4Y2AAF0</accession>
<gene>
    <name evidence="1" type="ORF">AVEN_53475_1</name>
</gene>
<sequence length="110" mass="12045">MKERITAKRKRKKDAQNIKNSIENHIEINNFPRIMNQNSSFSSLAEAFDRCNSSVTEVGVLIATIGHGPVLPEGGTYARDSSTHTITLSLIQSLSHPRTRGALPVGAFPT</sequence>
<name>A0A4Y2AAF0_ARAVE</name>
<dbReference type="EMBL" id="BGPR01000010">
    <property type="protein sequence ID" value="GBL76813.1"/>
    <property type="molecule type" value="Genomic_DNA"/>
</dbReference>
<comment type="caution">
    <text evidence="1">The sequence shown here is derived from an EMBL/GenBank/DDBJ whole genome shotgun (WGS) entry which is preliminary data.</text>
</comment>
<reference evidence="1 2" key="1">
    <citation type="journal article" date="2019" name="Sci. Rep.">
        <title>Orb-weaving spider Araneus ventricosus genome elucidates the spidroin gene catalogue.</title>
        <authorList>
            <person name="Kono N."/>
            <person name="Nakamura H."/>
            <person name="Ohtoshi R."/>
            <person name="Moran D.A.P."/>
            <person name="Shinohara A."/>
            <person name="Yoshida Y."/>
            <person name="Fujiwara M."/>
            <person name="Mori M."/>
            <person name="Tomita M."/>
            <person name="Arakawa K."/>
        </authorList>
    </citation>
    <scope>NUCLEOTIDE SEQUENCE [LARGE SCALE GENOMIC DNA]</scope>
</reference>
<dbReference type="Proteomes" id="UP000499080">
    <property type="component" value="Unassembled WGS sequence"/>
</dbReference>
<evidence type="ECO:0000313" key="1">
    <source>
        <dbReference type="EMBL" id="GBL76813.1"/>
    </source>
</evidence>
<keyword evidence="2" id="KW-1185">Reference proteome</keyword>
<protein>
    <submittedName>
        <fullName evidence="1">Uncharacterized protein</fullName>
    </submittedName>
</protein>
<evidence type="ECO:0000313" key="2">
    <source>
        <dbReference type="Proteomes" id="UP000499080"/>
    </source>
</evidence>